<keyword evidence="6" id="KW-0443">Lipid metabolism</keyword>
<dbReference type="InterPro" id="IPR004568">
    <property type="entry name" value="Ppantetheine-prot_Trfase_dom"/>
</dbReference>
<feature type="domain" description="4'-phosphopantetheinyl transferase" evidence="8">
    <location>
        <begin position="5"/>
        <end position="90"/>
    </location>
</feature>
<keyword evidence="3" id="KW-0479">Metal-binding</keyword>
<reference evidence="9" key="2">
    <citation type="journal article" date="2021" name="PeerJ">
        <title>Extensive microbial diversity within the chicken gut microbiome revealed by metagenomics and culture.</title>
        <authorList>
            <person name="Gilroy R."/>
            <person name="Ravi A."/>
            <person name="Getino M."/>
            <person name="Pursley I."/>
            <person name="Horton D.L."/>
            <person name="Alikhan N.F."/>
            <person name="Baker D."/>
            <person name="Gharbi K."/>
            <person name="Hall N."/>
            <person name="Watson M."/>
            <person name="Adriaenssens E.M."/>
            <person name="Foster-Nyarko E."/>
            <person name="Jarju S."/>
            <person name="Secka A."/>
            <person name="Antonio M."/>
            <person name="Oren A."/>
            <person name="Chaudhuri R.R."/>
            <person name="La Ragione R."/>
            <person name="Hildebrand F."/>
            <person name="Pallen M.J."/>
        </authorList>
    </citation>
    <scope>NUCLEOTIDE SEQUENCE</scope>
    <source>
        <strain evidence="9">ChiBcec7-5410</strain>
    </source>
</reference>
<comment type="caution">
    <text evidence="9">The sequence shown here is derived from an EMBL/GenBank/DDBJ whole genome shotgun (WGS) entry which is preliminary data.</text>
</comment>
<dbReference type="Gene3D" id="3.90.470.20">
    <property type="entry name" value="4'-phosphopantetheinyl transferase domain"/>
    <property type="match status" value="1"/>
</dbReference>
<sequence>MLFTGIDLTEIERIKKSCQNPRFIARVFSATEQEYFASKPNPYPSMAAAFAAKEAFSKAIGTGIRDFALTEVSVSHDPLGAPYLTFSGNAAE</sequence>
<keyword evidence="7" id="KW-0275">Fatty acid biosynthesis</keyword>
<evidence type="ECO:0000313" key="10">
    <source>
        <dbReference type="Proteomes" id="UP000824160"/>
    </source>
</evidence>
<evidence type="ECO:0000256" key="1">
    <source>
        <dbReference type="ARBA" id="ARBA00022516"/>
    </source>
</evidence>
<accession>A0A9D1H5J6</accession>
<dbReference type="Pfam" id="PF01648">
    <property type="entry name" value="ACPS"/>
    <property type="match status" value="1"/>
</dbReference>
<evidence type="ECO:0000256" key="7">
    <source>
        <dbReference type="ARBA" id="ARBA00023160"/>
    </source>
</evidence>
<evidence type="ECO:0000259" key="8">
    <source>
        <dbReference type="Pfam" id="PF01648"/>
    </source>
</evidence>
<keyword evidence="4" id="KW-0276">Fatty acid metabolism</keyword>
<dbReference type="SUPFAM" id="SSF56214">
    <property type="entry name" value="4'-phosphopantetheinyl transferase"/>
    <property type="match status" value="1"/>
</dbReference>
<evidence type="ECO:0000256" key="3">
    <source>
        <dbReference type="ARBA" id="ARBA00022723"/>
    </source>
</evidence>
<name>A0A9D1H5J6_9FIRM</name>
<dbReference type="GO" id="GO:0000287">
    <property type="term" value="F:magnesium ion binding"/>
    <property type="evidence" value="ECO:0007669"/>
    <property type="project" value="InterPro"/>
</dbReference>
<dbReference type="AlphaFoldDB" id="A0A9D1H5J6"/>
<proteinExistence type="predicted"/>
<evidence type="ECO:0000256" key="6">
    <source>
        <dbReference type="ARBA" id="ARBA00023098"/>
    </source>
</evidence>
<keyword evidence="1" id="KW-0444">Lipid biosynthesis</keyword>
<keyword evidence="5" id="KW-0460">Magnesium</keyword>
<evidence type="ECO:0000256" key="4">
    <source>
        <dbReference type="ARBA" id="ARBA00022832"/>
    </source>
</evidence>
<evidence type="ECO:0000313" key="9">
    <source>
        <dbReference type="EMBL" id="HIT94053.1"/>
    </source>
</evidence>
<dbReference type="InterPro" id="IPR037143">
    <property type="entry name" value="4-PPantetheinyl_Trfase_dom_sf"/>
</dbReference>
<keyword evidence="2 9" id="KW-0808">Transferase</keyword>
<reference evidence="9" key="1">
    <citation type="submission" date="2020-10" db="EMBL/GenBank/DDBJ databases">
        <authorList>
            <person name="Gilroy R."/>
        </authorList>
    </citation>
    <scope>NUCLEOTIDE SEQUENCE</scope>
    <source>
        <strain evidence="9">ChiBcec7-5410</strain>
    </source>
</reference>
<dbReference type="NCBIfam" id="TIGR00556">
    <property type="entry name" value="pantethn_trn"/>
    <property type="match status" value="1"/>
</dbReference>
<feature type="non-terminal residue" evidence="9">
    <location>
        <position position="92"/>
    </location>
</feature>
<gene>
    <name evidence="9" type="primary">acpS</name>
    <name evidence="9" type="ORF">IAC43_02600</name>
</gene>
<dbReference type="EMBL" id="DVLW01000071">
    <property type="protein sequence ID" value="HIT94053.1"/>
    <property type="molecule type" value="Genomic_DNA"/>
</dbReference>
<organism evidence="9 10">
    <name type="scientific">Candidatus Faecivivens stercoripullorum</name>
    <dbReference type="NCBI Taxonomy" id="2840805"/>
    <lineage>
        <taxon>Bacteria</taxon>
        <taxon>Bacillati</taxon>
        <taxon>Bacillota</taxon>
        <taxon>Clostridia</taxon>
        <taxon>Eubacteriales</taxon>
        <taxon>Oscillospiraceae</taxon>
        <taxon>Oscillospiraceae incertae sedis</taxon>
        <taxon>Candidatus Faecivivens</taxon>
    </lineage>
</organism>
<dbReference type="Proteomes" id="UP000824160">
    <property type="component" value="Unassembled WGS sequence"/>
</dbReference>
<dbReference type="InterPro" id="IPR008278">
    <property type="entry name" value="4-PPantetheinyl_Trfase_dom"/>
</dbReference>
<dbReference type="InterPro" id="IPR002582">
    <property type="entry name" value="ACPS"/>
</dbReference>
<dbReference type="NCBIfam" id="TIGR00516">
    <property type="entry name" value="acpS"/>
    <property type="match status" value="1"/>
</dbReference>
<evidence type="ECO:0000256" key="5">
    <source>
        <dbReference type="ARBA" id="ARBA00022842"/>
    </source>
</evidence>
<dbReference type="EC" id="2.7.8.7" evidence="9"/>
<dbReference type="GO" id="GO:0008897">
    <property type="term" value="F:holo-[acyl-carrier-protein] synthase activity"/>
    <property type="evidence" value="ECO:0007669"/>
    <property type="project" value="UniProtKB-EC"/>
</dbReference>
<dbReference type="GO" id="GO:0006633">
    <property type="term" value="P:fatty acid biosynthetic process"/>
    <property type="evidence" value="ECO:0007669"/>
    <property type="project" value="UniProtKB-KW"/>
</dbReference>
<evidence type="ECO:0000256" key="2">
    <source>
        <dbReference type="ARBA" id="ARBA00022679"/>
    </source>
</evidence>
<protein>
    <submittedName>
        <fullName evidence="9">Holo-ACP synthase</fullName>
        <ecNumber evidence="9">2.7.8.7</ecNumber>
    </submittedName>
</protein>